<proteinExistence type="predicted"/>
<evidence type="ECO:0000313" key="2">
    <source>
        <dbReference type="Proteomes" id="UP001165960"/>
    </source>
</evidence>
<gene>
    <name evidence="1" type="ORF">DSO57_1006863</name>
</gene>
<keyword evidence="2" id="KW-1185">Reference proteome</keyword>
<dbReference type="Proteomes" id="UP001165960">
    <property type="component" value="Unassembled WGS sequence"/>
</dbReference>
<organism evidence="1 2">
    <name type="scientific">Entomophthora muscae</name>
    <dbReference type="NCBI Taxonomy" id="34485"/>
    <lineage>
        <taxon>Eukaryota</taxon>
        <taxon>Fungi</taxon>
        <taxon>Fungi incertae sedis</taxon>
        <taxon>Zoopagomycota</taxon>
        <taxon>Entomophthoromycotina</taxon>
        <taxon>Entomophthoromycetes</taxon>
        <taxon>Entomophthorales</taxon>
        <taxon>Entomophthoraceae</taxon>
        <taxon>Entomophthora</taxon>
    </lineage>
</organism>
<comment type="caution">
    <text evidence="1">The sequence shown here is derived from an EMBL/GenBank/DDBJ whole genome shotgun (WGS) entry which is preliminary data.</text>
</comment>
<name>A0ACC2SKV4_9FUNG</name>
<sequence length="164" mass="18017">MAVKGMQEEDPRDQNVLGIQGVFQGPGCLDNILATISVDVWNPVANSSLDADLAPGKPWWPGICYAGMLQSLTIKLMEEIVPQEYQEIMIFWGVTDQCGITVVKGQAGHGMSPSQVQIYGQASTHNFKHQGYPSKEDAPRAMVAQELENCTAKYKDEEEKPSSM</sequence>
<reference evidence="1" key="1">
    <citation type="submission" date="2022-04" db="EMBL/GenBank/DDBJ databases">
        <title>Genome of the entomopathogenic fungus Entomophthora muscae.</title>
        <authorList>
            <person name="Elya C."/>
            <person name="Lovett B.R."/>
            <person name="Lee E."/>
            <person name="Macias A.M."/>
            <person name="Hajek A.E."/>
            <person name="De Bivort B.L."/>
            <person name="Kasson M.T."/>
            <person name="De Fine Licht H.H."/>
            <person name="Stajich J.E."/>
        </authorList>
    </citation>
    <scope>NUCLEOTIDE SEQUENCE</scope>
    <source>
        <strain evidence="1">Berkeley</strain>
    </source>
</reference>
<protein>
    <submittedName>
        <fullName evidence="1">Uncharacterized protein</fullName>
    </submittedName>
</protein>
<dbReference type="EMBL" id="QTSX02004990">
    <property type="protein sequence ID" value="KAJ9062796.1"/>
    <property type="molecule type" value="Genomic_DNA"/>
</dbReference>
<evidence type="ECO:0000313" key="1">
    <source>
        <dbReference type="EMBL" id="KAJ9062796.1"/>
    </source>
</evidence>
<accession>A0ACC2SKV4</accession>